<evidence type="ECO:0000256" key="1">
    <source>
        <dbReference type="ARBA" id="ARBA00022737"/>
    </source>
</evidence>
<dbReference type="Gene3D" id="3.40.50.300">
    <property type="entry name" value="P-loop containing nucleotide triphosphate hydrolases"/>
    <property type="match status" value="1"/>
</dbReference>
<proteinExistence type="predicted"/>
<evidence type="ECO:0000313" key="5">
    <source>
        <dbReference type="Proteomes" id="UP001187192"/>
    </source>
</evidence>
<feature type="domain" description="Disease resistance R13L4/SHOC-2-like LRR" evidence="3">
    <location>
        <begin position="257"/>
        <end position="429"/>
    </location>
</feature>
<organism evidence="4 5">
    <name type="scientific">Ficus carica</name>
    <name type="common">Common fig</name>
    <dbReference type="NCBI Taxonomy" id="3494"/>
    <lineage>
        <taxon>Eukaryota</taxon>
        <taxon>Viridiplantae</taxon>
        <taxon>Streptophyta</taxon>
        <taxon>Embryophyta</taxon>
        <taxon>Tracheophyta</taxon>
        <taxon>Spermatophyta</taxon>
        <taxon>Magnoliopsida</taxon>
        <taxon>eudicotyledons</taxon>
        <taxon>Gunneridae</taxon>
        <taxon>Pentapetalae</taxon>
        <taxon>rosids</taxon>
        <taxon>fabids</taxon>
        <taxon>Rosales</taxon>
        <taxon>Moraceae</taxon>
        <taxon>Ficeae</taxon>
        <taxon>Ficus</taxon>
    </lineage>
</organism>
<dbReference type="PANTHER" id="PTHR47186">
    <property type="entry name" value="LEUCINE-RICH REPEAT-CONTAINING PROTEIN 57"/>
    <property type="match status" value="1"/>
</dbReference>
<dbReference type="PROSITE" id="PS51450">
    <property type="entry name" value="LRR"/>
    <property type="match status" value="1"/>
</dbReference>
<evidence type="ECO:0000259" key="3">
    <source>
        <dbReference type="Pfam" id="PF23598"/>
    </source>
</evidence>
<reference evidence="4" key="1">
    <citation type="submission" date="2023-07" db="EMBL/GenBank/DDBJ databases">
        <title>draft genome sequence of fig (Ficus carica).</title>
        <authorList>
            <person name="Takahashi T."/>
            <person name="Nishimura K."/>
        </authorList>
    </citation>
    <scope>NUCLEOTIDE SEQUENCE</scope>
</reference>
<dbReference type="Gene3D" id="3.80.10.10">
    <property type="entry name" value="Ribonuclease Inhibitor"/>
    <property type="match status" value="1"/>
</dbReference>
<gene>
    <name evidence="4" type="ORF">TIFTF001_039375</name>
</gene>
<protein>
    <recommendedName>
        <fullName evidence="6">NB-ARC domain-containing protein</fullName>
    </recommendedName>
</protein>
<accession>A0AA88E9E8</accession>
<dbReference type="InterPro" id="IPR027417">
    <property type="entry name" value="P-loop_NTPase"/>
</dbReference>
<dbReference type="InterPro" id="IPR032675">
    <property type="entry name" value="LRR_dom_sf"/>
</dbReference>
<dbReference type="GO" id="GO:0006952">
    <property type="term" value="P:defense response"/>
    <property type="evidence" value="ECO:0007669"/>
    <property type="project" value="UniProtKB-KW"/>
</dbReference>
<dbReference type="Proteomes" id="UP001187192">
    <property type="component" value="Unassembled WGS sequence"/>
</dbReference>
<keyword evidence="1" id="KW-0677">Repeat</keyword>
<dbReference type="SUPFAM" id="SSF52540">
    <property type="entry name" value="P-loop containing nucleoside triphosphate hydrolases"/>
    <property type="match status" value="1"/>
</dbReference>
<dbReference type="Pfam" id="PF23598">
    <property type="entry name" value="LRR_14"/>
    <property type="match status" value="1"/>
</dbReference>
<name>A0AA88E9E8_FICCA</name>
<dbReference type="InterPro" id="IPR055414">
    <property type="entry name" value="LRR_R13L4/SHOC2-like"/>
</dbReference>
<dbReference type="SUPFAM" id="SSF52058">
    <property type="entry name" value="L domain-like"/>
    <property type="match status" value="1"/>
</dbReference>
<evidence type="ECO:0000313" key="4">
    <source>
        <dbReference type="EMBL" id="GMN70331.1"/>
    </source>
</evidence>
<dbReference type="AlphaFoldDB" id="A0AA88E9E8"/>
<evidence type="ECO:0000259" key="2">
    <source>
        <dbReference type="Pfam" id="PF00931"/>
    </source>
</evidence>
<feature type="domain" description="NB-ARC" evidence="2">
    <location>
        <begin position="144"/>
        <end position="228"/>
    </location>
</feature>
<dbReference type="Pfam" id="PF00931">
    <property type="entry name" value="NB-ARC"/>
    <property type="match status" value="1"/>
</dbReference>
<dbReference type="InterPro" id="IPR002182">
    <property type="entry name" value="NB-ARC"/>
</dbReference>
<dbReference type="PANTHER" id="PTHR47186:SF13">
    <property type="entry name" value="DISEASE RESISTANCE PROTEIN RGA3"/>
    <property type="match status" value="1"/>
</dbReference>
<dbReference type="EMBL" id="BTGU01001109">
    <property type="protein sequence ID" value="GMN70331.1"/>
    <property type="molecule type" value="Genomic_DNA"/>
</dbReference>
<dbReference type="GO" id="GO:0043531">
    <property type="term" value="F:ADP binding"/>
    <property type="evidence" value="ECO:0007669"/>
    <property type="project" value="InterPro"/>
</dbReference>
<keyword evidence="5" id="KW-1185">Reference proteome</keyword>
<comment type="caution">
    <text evidence="4">The sequence shown here is derived from an EMBL/GenBank/DDBJ whole genome shotgun (WGS) entry which is preliminary data.</text>
</comment>
<evidence type="ECO:0008006" key="6">
    <source>
        <dbReference type="Google" id="ProtNLM"/>
    </source>
</evidence>
<sequence>MAEQNLCVVANRILGMLGREDIKVIGYYQWRVPKELLQGREDTILRQAPLLLDAEQKSLHCGQYRLSDWLMRLVKAVYEADNLMDDFSTAALRHRSMMSSSNRHRRHQLKMSRVTKMFCLVRGESSIEPSFVVKEEEEVYGRDDDREAIVKILLDQKESQEDVMVLPIIGMEGPGKTKLARDVFDYGRVKRHFDLLVWVSISADFITRNMVKEMVASVASATSQKCHEIDVQTLVKLWMAHGFIHLQSSNLSLKDVGYGFLRVLDKHALGIKNVPYSIGKLKHLRYLDLSGNEDITELPDSITELLNLETLRLSSCFRFKKLPRDIGNLVNLRHLENDGCYSLTSLPRGFGQLTNLQTLSQVILSVDASRCDGELRELKGLVNLREEILIKNLKHQLGDQMDTWLKSIQKVRSLSIEWESNALEIYSKETTLNIDVISYLEELVLDGFRGVDLFRPSIPGNLVKLSLKRCLKCQILPPFDQFFPIKVLVLDEMTDLEYVSNNSENQLVSSSTTFFPDLQELWLTELPKLQGWWKTSSVESQELPSFRCLSKLVIDNCPKLVSIPLFATLEEGLVLDSTCCWNPFQLTMEHKLATAAADKASSSSNVHLFLLSKLKSLCIVGIDKFDSSKANEIAWNTL</sequence>
<dbReference type="InterPro" id="IPR001611">
    <property type="entry name" value="Leu-rich_rpt"/>
</dbReference>